<dbReference type="InParanoid" id="A0A1S3HPF7"/>
<organism evidence="1 2">
    <name type="scientific">Lingula anatina</name>
    <name type="common">Brachiopod</name>
    <name type="synonym">Lingula unguis</name>
    <dbReference type="NCBI Taxonomy" id="7574"/>
    <lineage>
        <taxon>Eukaryota</taxon>
        <taxon>Metazoa</taxon>
        <taxon>Spiralia</taxon>
        <taxon>Lophotrochozoa</taxon>
        <taxon>Brachiopoda</taxon>
        <taxon>Linguliformea</taxon>
        <taxon>Lingulata</taxon>
        <taxon>Lingulida</taxon>
        <taxon>Linguloidea</taxon>
        <taxon>Lingulidae</taxon>
        <taxon>Lingula</taxon>
    </lineage>
</organism>
<protein>
    <submittedName>
        <fullName evidence="2">Uncharacterized protein LOC106156636</fullName>
    </submittedName>
</protein>
<evidence type="ECO:0000313" key="2">
    <source>
        <dbReference type="RefSeq" id="XP_013387426.1"/>
    </source>
</evidence>
<gene>
    <name evidence="2" type="primary">LOC106156636</name>
</gene>
<keyword evidence="1" id="KW-1185">Reference proteome</keyword>
<reference evidence="2" key="1">
    <citation type="submission" date="2025-08" db="UniProtKB">
        <authorList>
            <consortium name="RefSeq"/>
        </authorList>
    </citation>
    <scope>IDENTIFICATION</scope>
    <source>
        <tissue evidence="2">Gonads</tissue>
    </source>
</reference>
<dbReference type="KEGG" id="lak:106156636"/>
<dbReference type="OMA" id="YKRECIL"/>
<sequence>MAGLLNDSEWRLENGDLIQQIAFLSHLQKNPSGNSKLYEAITAGRIGYELYQRVSGARELDAYRNQTIMAIADYVKKHPKASEKELVQEVQKQLAIFAQKVENL</sequence>
<proteinExistence type="predicted"/>
<evidence type="ECO:0000313" key="1">
    <source>
        <dbReference type="Proteomes" id="UP000085678"/>
    </source>
</evidence>
<dbReference type="Proteomes" id="UP000085678">
    <property type="component" value="Unplaced"/>
</dbReference>
<dbReference type="OrthoDB" id="6019768at2759"/>
<dbReference type="STRING" id="7574.A0A1S3HPF7"/>
<dbReference type="GeneID" id="106156636"/>
<accession>A0A1S3HPF7</accession>
<dbReference type="AlphaFoldDB" id="A0A1S3HPF7"/>
<name>A0A1S3HPF7_LINAN</name>
<dbReference type="RefSeq" id="XP_013387426.1">
    <property type="nucleotide sequence ID" value="XM_013531972.2"/>
</dbReference>